<reference evidence="2 3" key="1">
    <citation type="submission" date="2024-01" db="EMBL/GenBank/DDBJ databases">
        <title>Genome insights into Plantactinospora sonchi sp. nov.</title>
        <authorList>
            <person name="Wang L."/>
        </authorList>
    </citation>
    <scope>NUCLEOTIDE SEQUENCE [LARGE SCALE GENOMIC DNA]</scope>
    <source>
        <strain evidence="2 3">NEAU-QY2</strain>
    </source>
</reference>
<gene>
    <name evidence="2" type="ORF">V1633_04995</name>
</gene>
<evidence type="ECO:0000313" key="2">
    <source>
        <dbReference type="EMBL" id="MEE6257849.1"/>
    </source>
</evidence>
<evidence type="ECO:0000256" key="1">
    <source>
        <dbReference type="SAM" id="MobiDB-lite"/>
    </source>
</evidence>
<proteinExistence type="predicted"/>
<evidence type="ECO:0000313" key="3">
    <source>
        <dbReference type="Proteomes" id="UP001332243"/>
    </source>
</evidence>
<dbReference type="EMBL" id="JAZGQK010000003">
    <property type="protein sequence ID" value="MEE6257849.1"/>
    <property type="molecule type" value="Genomic_DNA"/>
</dbReference>
<keyword evidence="3" id="KW-1185">Reference proteome</keyword>
<protein>
    <submittedName>
        <fullName evidence="2">Uncharacterized protein</fullName>
    </submittedName>
</protein>
<organism evidence="2 3">
    <name type="scientific">Plantactinospora sonchi</name>
    <dbReference type="NCBI Taxonomy" id="1544735"/>
    <lineage>
        <taxon>Bacteria</taxon>
        <taxon>Bacillati</taxon>
        <taxon>Actinomycetota</taxon>
        <taxon>Actinomycetes</taxon>
        <taxon>Micromonosporales</taxon>
        <taxon>Micromonosporaceae</taxon>
        <taxon>Plantactinospora</taxon>
    </lineage>
</organism>
<dbReference type="RefSeq" id="WP_331212958.1">
    <property type="nucleotide sequence ID" value="NZ_JAZGQK010000003.1"/>
</dbReference>
<name>A0ABU7RMW6_9ACTN</name>
<feature type="region of interest" description="Disordered" evidence="1">
    <location>
        <begin position="88"/>
        <end position="126"/>
    </location>
</feature>
<dbReference type="Proteomes" id="UP001332243">
    <property type="component" value="Unassembled WGS sequence"/>
</dbReference>
<sequence length="335" mass="37712">MTGPDVPGGREHLPRRPNWRCRVCGTDWPCLAARSLLPLEYLRDRVGLSVYLATMLQEAMTDLHRLNPELGPDPARMYARFLGWAAPRRNPDPADDGATRGYRTSMENPDPHSAEPTDAEPQQFMPLPRDTGVDHAALTRSMAELVELLGGEPLPDSATSKEWRIRAWQTLRASAGEPPQEEWFVPLVRAGVYEPDPSFNARFIGPAVAWFGSPRVQTVLLGYLRTGTNQERAGAARAWYWSERADHRYVGPYTPTQDAEDEDASEKRRWEWQETALREFVANDNLGVRVCILPGLVLNPAKHRPELRDLVAEAVHIARTSPNAYLRHRVGAQLT</sequence>
<comment type="caution">
    <text evidence="2">The sequence shown here is derived from an EMBL/GenBank/DDBJ whole genome shotgun (WGS) entry which is preliminary data.</text>
</comment>
<accession>A0ABU7RMW6</accession>